<protein>
    <recommendedName>
        <fullName evidence="5">GAR domain-containing protein</fullName>
    </recommendedName>
</protein>
<feature type="compositionally biased region" description="Low complexity" evidence="4">
    <location>
        <begin position="340"/>
        <end position="349"/>
    </location>
</feature>
<dbReference type="STRING" id="1314777.A0A164VPW6"/>
<feature type="region of interest" description="Disordered" evidence="4">
    <location>
        <begin position="25"/>
        <end position="49"/>
    </location>
</feature>
<accession>A0A164VPW6</accession>
<evidence type="ECO:0000256" key="3">
    <source>
        <dbReference type="ARBA" id="ARBA00023212"/>
    </source>
</evidence>
<keyword evidence="2" id="KW-0963">Cytoplasm</keyword>
<keyword evidence="3" id="KW-0206">Cytoskeleton</keyword>
<dbReference type="InterPro" id="IPR013889">
    <property type="entry name" value="Karyogamy_KAR9"/>
</dbReference>
<dbReference type="GO" id="GO:0005816">
    <property type="term" value="C:spindle pole body"/>
    <property type="evidence" value="ECO:0007669"/>
    <property type="project" value="TreeGrafter"/>
</dbReference>
<dbReference type="SUPFAM" id="SSF143575">
    <property type="entry name" value="GAS2 domain-like"/>
    <property type="match status" value="1"/>
</dbReference>
<dbReference type="OrthoDB" id="5559380at2759"/>
<dbReference type="AlphaFoldDB" id="A0A164VPW6"/>
<dbReference type="GO" id="GO:0005938">
    <property type="term" value="C:cell cortex"/>
    <property type="evidence" value="ECO:0007669"/>
    <property type="project" value="TreeGrafter"/>
</dbReference>
<evidence type="ECO:0000313" key="6">
    <source>
        <dbReference type="EMBL" id="KZS94350.1"/>
    </source>
</evidence>
<name>A0A164VPW6_9AGAM</name>
<dbReference type="PANTHER" id="PTHR37271">
    <property type="entry name" value="KARYOGAMY PROTEIN KAR9"/>
    <property type="match status" value="1"/>
</dbReference>
<dbReference type="EMBL" id="KV419404">
    <property type="protein sequence ID" value="KZS94350.1"/>
    <property type="molecule type" value="Genomic_DNA"/>
</dbReference>
<feature type="domain" description="GAR" evidence="5">
    <location>
        <begin position="742"/>
        <end position="843"/>
    </location>
</feature>
<gene>
    <name evidence="6" type="ORF">SISNIDRAFT_453244</name>
</gene>
<dbReference type="GO" id="GO:0043332">
    <property type="term" value="C:mating projection tip"/>
    <property type="evidence" value="ECO:0007669"/>
    <property type="project" value="TreeGrafter"/>
</dbReference>
<reference evidence="6 7" key="1">
    <citation type="journal article" date="2016" name="Mol. Biol. Evol.">
        <title>Comparative Genomics of Early-Diverging Mushroom-Forming Fungi Provides Insights into the Origins of Lignocellulose Decay Capabilities.</title>
        <authorList>
            <person name="Nagy L.G."/>
            <person name="Riley R."/>
            <person name="Tritt A."/>
            <person name="Adam C."/>
            <person name="Daum C."/>
            <person name="Floudas D."/>
            <person name="Sun H."/>
            <person name="Yadav J.S."/>
            <person name="Pangilinan J."/>
            <person name="Larsson K.H."/>
            <person name="Matsuura K."/>
            <person name="Barry K."/>
            <person name="Labutti K."/>
            <person name="Kuo R."/>
            <person name="Ohm R.A."/>
            <person name="Bhattacharya S.S."/>
            <person name="Shirouzu T."/>
            <person name="Yoshinaga Y."/>
            <person name="Martin F.M."/>
            <person name="Grigoriev I.V."/>
            <person name="Hibbett D.S."/>
        </authorList>
    </citation>
    <scope>NUCLEOTIDE SEQUENCE [LARGE SCALE GENOMIC DNA]</scope>
    <source>
        <strain evidence="6 7">HHB9708</strain>
    </source>
</reference>
<feature type="compositionally biased region" description="Polar residues" evidence="4">
    <location>
        <begin position="616"/>
        <end position="635"/>
    </location>
</feature>
<proteinExistence type="predicted"/>
<keyword evidence="7" id="KW-1185">Reference proteome</keyword>
<sequence>MVSLIGKKLSLATFSGSQHSLHNSLQRASSNTSLRSVSSSSSSGHYDDENETLNASRMAAAKLEAPKPDELHLLAMSAQMTEISFSISDLQTRIFEIQELRHQSVQPSSDTEDSQGQYTRTIDQALIDLDEKLEAVSRNIIAVDEEIDPLIRSSSTPTQAHSVFDVTSEEAVILRKHADMISDWEAIQTDAEELRKELADDKWLVVFRTVTEQADNMMSSLEKVVAQCQDFIWQIHRRGNSEDANGPLPISFEPVQSDVDHFTALSNNFEAKKSYYMPSITKVLSILDKGIRDHTKNGECLRRHAESRTRWRNLRDRITRVDTEMDTCQLLLFPEEDTIPSEPESSTSRRTSRSMKNGYLTPPSQGGASAKSRSSSTASTISRTMSPIRRFAARMTGSSRSSIASSTPTPTTPASEPLPSKVKSRASIFFRRAELDTPETPETPERRHQHSHSLQTSSPNETPSRRPRGHLDEKTSGKSTPKGKWNSSTKITDPPRVDPISTSNLGPKKRQSEASFSGLFRRASEAPPVPPLPPRSASRASMSSSRPWSPSNSTTTSSFPPSGASSSKPASRTPDANIPPFTPRPRPMTPSHIPNPRHLKTFSSSASEYGDEDMSTLMQRALSPTLSSSARTDMGSSIARPRTPSTSRIPAPRTPSGPSHLPVPTLSVSPGSRPSSSMSRRAGTATPEPSPHKGITAGKRASRANLVRGPPSSYRDTKSVPDRNALFTPSADPEPTIQYVPNLKDPLDVEVAKTVNGLAHGFLIERVDPPLRTPPHAKEELKAQYSISNALGSKIITCRLVVITRSTPKSILSNASESRKVMCRVGGGWLDLHMYLLNRQAGF</sequence>
<organism evidence="6 7">
    <name type="scientific">Sistotremastrum niveocremeum HHB9708</name>
    <dbReference type="NCBI Taxonomy" id="1314777"/>
    <lineage>
        <taxon>Eukaryota</taxon>
        <taxon>Fungi</taxon>
        <taxon>Dikarya</taxon>
        <taxon>Basidiomycota</taxon>
        <taxon>Agaricomycotina</taxon>
        <taxon>Agaricomycetes</taxon>
        <taxon>Sistotremastrales</taxon>
        <taxon>Sistotremastraceae</taxon>
        <taxon>Sertulicium</taxon>
        <taxon>Sertulicium niveocremeum</taxon>
    </lineage>
</organism>
<dbReference type="GO" id="GO:0030473">
    <property type="term" value="P:nuclear migration along microtubule"/>
    <property type="evidence" value="ECO:0007669"/>
    <property type="project" value="TreeGrafter"/>
</dbReference>
<dbReference type="Pfam" id="PF08580">
    <property type="entry name" value="KAR9"/>
    <property type="match status" value="1"/>
</dbReference>
<feature type="region of interest" description="Disordered" evidence="4">
    <location>
        <begin position="331"/>
        <end position="733"/>
    </location>
</feature>
<dbReference type="GO" id="GO:0008017">
    <property type="term" value="F:microtubule binding"/>
    <property type="evidence" value="ECO:0007669"/>
    <property type="project" value="InterPro"/>
</dbReference>
<evidence type="ECO:0000259" key="5">
    <source>
        <dbReference type="PROSITE" id="PS51460"/>
    </source>
</evidence>
<dbReference type="Proteomes" id="UP000076722">
    <property type="component" value="Unassembled WGS sequence"/>
</dbReference>
<feature type="compositionally biased region" description="Low complexity" evidence="4">
    <location>
        <begin position="667"/>
        <end position="681"/>
    </location>
</feature>
<feature type="compositionally biased region" description="Low complexity" evidence="4">
    <location>
        <begin position="29"/>
        <end position="43"/>
    </location>
</feature>
<comment type="subcellular location">
    <subcellularLocation>
        <location evidence="1">Cytoplasm</location>
        <location evidence="1">Cytoskeleton</location>
    </subcellularLocation>
</comment>
<evidence type="ECO:0000256" key="4">
    <source>
        <dbReference type="SAM" id="MobiDB-lite"/>
    </source>
</evidence>
<feature type="compositionally biased region" description="Polar residues" evidence="4">
    <location>
        <begin position="452"/>
        <end position="462"/>
    </location>
</feature>
<dbReference type="InterPro" id="IPR036534">
    <property type="entry name" value="GAR_dom_sf"/>
</dbReference>
<evidence type="ECO:0000313" key="7">
    <source>
        <dbReference type="Proteomes" id="UP000076722"/>
    </source>
</evidence>
<evidence type="ECO:0000256" key="2">
    <source>
        <dbReference type="ARBA" id="ARBA00022490"/>
    </source>
</evidence>
<dbReference type="InterPro" id="IPR003108">
    <property type="entry name" value="GAR_dom"/>
</dbReference>
<feature type="compositionally biased region" description="Low complexity" evidence="4">
    <location>
        <begin position="396"/>
        <end position="420"/>
    </location>
</feature>
<feature type="compositionally biased region" description="Low complexity" evidence="4">
    <location>
        <begin position="535"/>
        <end position="573"/>
    </location>
</feature>
<dbReference type="PANTHER" id="PTHR37271:SF1">
    <property type="entry name" value="KARYOGAMY PROTEIN KAR9"/>
    <property type="match status" value="1"/>
</dbReference>
<dbReference type="PROSITE" id="PS51460">
    <property type="entry name" value="GAR"/>
    <property type="match status" value="1"/>
</dbReference>
<evidence type="ECO:0000256" key="1">
    <source>
        <dbReference type="ARBA" id="ARBA00004245"/>
    </source>
</evidence>
<dbReference type="GO" id="GO:0051293">
    <property type="term" value="P:establishment of spindle localization"/>
    <property type="evidence" value="ECO:0007669"/>
    <property type="project" value="TreeGrafter"/>
</dbReference>
<feature type="compositionally biased region" description="Low complexity" evidence="4">
    <location>
        <begin position="368"/>
        <end position="386"/>
    </location>
</feature>